<comment type="caution">
    <text evidence="5">The sequence shown here is derived from an EMBL/GenBank/DDBJ whole genome shotgun (WGS) entry which is preliminary data.</text>
</comment>
<dbReference type="InterPro" id="IPR044974">
    <property type="entry name" value="Disease_R_plants"/>
</dbReference>
<protein>
    <submittedName>
        <fullName evidence="5">Uncharacterized protein</fullName>
    </submittedName>
</protein>
<organism evidence="5 6">
    <name type="scientific">Ficus carica</name>
    <name type="common">Common fig</name>
    <dbReference type="NCBI Taxonomy" id="3494"/>
    <lineage>
        <taxon>Eukaryota</taxon>
        <taxon>Viridiplantae</taxon>
        <taxon>Streptophyta</taxon>
        <taxon>Embryophyta</taxon>
        <taxon>Tracheophyta</taxon>
        <taxon>Spermatophyta</taxon>
        <taxon>Magnoliopsida</taxon>
        <taxon>eudicotyledons</taxon>
        <taxon>Gunneridae</taxon>
        <taxon>Pentapetalae</taxon>
        <taxon>rosids</taxon>
        <taxon>fabids</taxon>
        <taxon>Rosales</taxon>
        <taxon>Moraceae</taxon>
        <taxon>Ficeae</taxon>
        <taxon>Ficus</taxon>
    </lineage>
</organism>
<dbReference type="EMBL" id="BTGU01000021">
    <property type="protein sequence ID" value="GMN45986.1"/>
    <property type="molecule type" value="Genomic_DNA"/>
</dbReference>
<keyword evidence="6" id="KW-1185">Reference proteome</keyword>
<dbReference type="GO" id="GO:0098542">
    <property type="term" value="P:defense response to other organism"/>
    <property type="evidence" value="ECO:0007669"/>
    <property type="project" value="TreeGrafter"/>
</dbReference>
<dbReference type="PANTHER" id="PTHR23155">
    <property type="entry name" value="DISEASE RESISTANCE PROTEIN RP"/>
    <property type="match status" value="1"/>
</dbReference>
<keyword evidence="2" id="KW-0611">Plant defense</keyword>
<sequence length="603" mass="68379">MAESLVKSYLQRLDSLMIQEKEGFSGLEDDIEKVANKLKEIGQSFDDANELRDIINDMENHIQKFLSQTDDQTTPTDRFRNDLQKIDFRLSETVKRKKELKNSTAVEDDVEVQKSSHGIKGEASASSSCNSSLSFESDFKNLSEPLRNCLMYCCIFPENFLIHKGKLIRLLVAEGLIDDNKEGKVMEDIAEQCICELVNKGMLEINDEHTGNGTKLVVPLDYRELCLQKIEEGKLKASVTVPQRARRIVTSLDMLKDNGDHKLWSLFLIGNQRSYEEKSDWLKHDGATFLRVLDLESAKIKSLPDEVGEMTHLAYLCLKNTEIWELPESLGRLKALQTLDIRSCGFVAALPHGVLRLVNLRHLKMLKNHGVCGVKLPPGIGSLGNLLTLIGVDPSGGIGRELEPKHTRLETKLPLLDSFSPPLSLRKLRLKGALEKTPSWLGSMERLTNIRLEDSHLSENPALVLQHLPNLKNLTLWHGYDGKEMGKEFCRAGGFPNLEKLTIASDILEEWTEIEEGAFPSLKHFRLHSCMKLRMLPEGLQFVTALKRLWLIPLLDDHADRLKPDGGPENYKIKHIGRVSFFTTSMIKEMFQNRREEAADRDH</sequence>
<dbReference type="SUPFAM" id="SSF52058">
    <property type="entry name" value="L domain-like"/>
    <property type="match status" value="1"/>
</dbReference>
<dbReference type="Gramene" id="FCD_00018084-RA">
    <property type="protein sequence ID" value="FCD_00018084-RA:cds"/>
    <property type="gene ID" value="FCD_00018084"/>
</dbReference>
<gene>
    <name evidence="5" type="ORF">TIFTF001_015165</name>
</gene>
<dbReference type="FunFam" id="1.10.10.10:FF:000322">
    <property type="entry name" value="Probable disease resistance protein At1g63360"/>
    <property type="match status" value="1"/>
</dbReference>
<dbReference type="InterPro" id="IPR036388">
    <property type="entry name" value="WH-like_DNA-bd_sf"/>
</dbReference>
<feature type="domain" description="Disease resistance R13L4/SHOC-2-like LRR" evidence="4">
    <location>
        <begin position="288"/>
        <end position="392"/>
    </location>
</feature>
<dbReference type="Proteomes" id="UP001187192">
    <property type="component" value="Unassembled WGS sequence"/>
</dbReference>
<dbReference type="Gene3D" id="3.80.10.10">
    <property type="entry name" value="Ribonuclease Inhibitor"/>
    <property type="match status" value="1"/>
</dbReference>
<dbReference type="InterPro" id="IPR058922">
    <property type="entry name" value="WHD_DRP"/>
</dbReference>
<evidence type="ECO:0000256" key="2">
    <source>
        <dbReference type="ARBA" id="ARBA00022821"/>
    </source>
</evidence>
<evidence type="ECO:0000256" key="1">
    <source>
        <dbReference type="ARBA" id="ARBA00022737"/>
    </source>
</evidence>
<reference evidence="5" key="1">
    <citation type="submission" date="2023-07" db="EMBL/GenBank/DDBJ databases">
        <title>draft genome sequence of fig (Ficus carica).</title>
        <authorList>
            <person name="Takahashi T."/>
            <person name="Nishimura K."/>
        </authorList>
    </citation>
    <scope>NUCLEOTIDE SEQUENCE</scope>
</reference>
<proteinExistence type="predicted"/>
<dbReference type="Gene3D" id="1.10.10.10">
    <property type="entry name" value="Winged helix-like DNA-binding domain superfamily/Winged helix DNA-binding domain"/>
    <property type="match status" value="1"/>
</dbReference>
<dbReference type="PANTHER" id="PTHR23155:SF1136">
    <property type="entry name" value="DISEASE RESISTANCE PROTEIN RPM1"/>
    <property type="match status" value="1"/>
</dbReference>
<keyword evidence="1" id="KW-0677">Repeat</keyword>
<dbReference type="Pfam" id="PF23559">
    <property type="entry name" value="WHD_DRP"/>
    <property type="match status" value="1"/>
</dbReference>
<evidence type="ECO:0000313" key="5">
    <source>
        <dbReference type="EMBL" id="GMN45986.1"/>
    </source>
</evidence>
<dbReference type="AlphaFoldDB" id="A0AA88D7M8"/>
<dbReference type="InterPro" id="IPR055414">
    <property type="entry name" value="LRR_R13L4/SHOC2-like"/>
</dbReference>
<accession>A0AA88D7M8</accession>
<dbReference type="InterPro" id="IPR032675">
    <property type="entry name" value="LRR_dom_sf"/>
</dbReference>
<feature type="domain" description="Disease resistance protein winged helix" evidence="3">
    <location>
        <begin position="155"/>
        <end position="213"/>
    </location>
</feature>
<evidence type="ECO:0000259" key="3">
    <source>
        <dbReference type="Pfam" id="PF23559"/>
    </source>
</evidence>
<dbReference type="Pfam" id="PF23598">
    <property type="entry name" value="LRR_14"/>
    <property type="match status" value="1"/>
</dbReference>
<name>A0AA88D7M8_FICCA</name>
<evidence type="ECO:0000259" key="4">
    <source>
        <dbReference type="Pfam" id="PF23598"/>
    </source>
</evidence>
<evidence type="ECO:0000313" key="6">
    <source>
        <dbReference type="Proteomes" id="UP001187192"/>
    </source>
</evidence>